<reference evidence="1" key="1">
    <citation type="submission" date="2019-08" db="EMBL/GenBank/DDBJ databases">
        <title>Genome sequence of Clostridiales bacterium MT110.</title>
        <authorList>
            <person name="Cao J."/>
        </authorList>
    </citation>
    <scope>NUCLEOTIDE SEQUENCE</scope>
    <source>
        <strain evidence="1">MT110</strain>
    </source>
</reference>
<dbReference type="EMBL" id="CP042469">
    <property type="protein sequence ID" value="QOX65780.1"/>
    <property type="molecule type" value="Genomic_DNA"/>
</dbReference>
<accession>A0ACD1AHE3</accession>
<dbReference type="Proteomes" id="UP000594014">
    <property type="component" value="Chromosome"/>
</dbReference>
<organism evidence="1 2">
    <name type="scientific">Anoxybacterium hadale</name>
    <dbReference type="NCBI Taxonomy" id="3408580"/>
    <lineage>
        <taxon>Bacteria</taxon>
        <taxon>Bacillati</taxon>
        <taxon>Bacillota</taxon>
        <taxon>Clostridia</taxon>
        <taxon>Peptostreptococcales</taxon>
        <taxon>Anaerovoracaceae</taxon>
        <taxon>Anoxybacterium</taxon>
    </lineage>
</organism>
<sequence length="471" mass="53584">MAFLCEEARRDPDCSDWLFKQREFLREHLLNWVPAFAADVDQYADTPFYKAIAKITVGLLRFDQKLLDNSKAFIDKGAQNQEEDSTQPKSPAFSVGRETMDQILQELKKEYRIFAPKRYEKRGSKSSTDLIRYGEIDSVQEIVHEIQSDFSPKEIYYPITQTMIRFRENQSIEEPSADSRGVLIFARPCDINGIKRLDNIFLENGGHGDVYYERLRDKVRFVVMECGGGWDDCFCVSMGTNKTEDYSMAIRFDHPSLLVSVKDQAFAPYFSGEKSKKFIPQFVTSNKKIAQLPKIQNRVQLKEAINLEFWKEFDEQCIGCGGCSAVCGTCSCFDTVDIIYAETSNDGERRRVWSSCMLDTYTMTAGGSRFRKTPGANMRFKTLHKLYDYNLRFGGEAHMCVGCGRCDKRCPKEISFFDTICRLSEELERTVGNTTAAGLRGDRIAAVGEPAGRADAAAGRTAENPNRKVER</sequence>
<keyword evidence="2" id="KW-1185">Reference proteome</keyword>
<evidence type="ECO:0000313" key="2">
    <source>
        <dbReference type="Proteomes" id="UP000594014"/>
    </source>
</evidence>
<protein>
    <submittedName>
        <fullName evidence="1">Anaerobic sulfite reductase subunit AsrA</fullName>
    </submittedName>
</protein>
<gene>
    <name evidence="1" type="primary">asrA</name>
    <name evidence="1" type="ORF">FRZ06_00840</name>
</gene>
<proteinExistence type="predicted"/>
<evidence type="ECO:0000313" key="1">
    <source>
        <dbReference type="EMBL" id="QOX65780.1"/>
    </source>
</evidence>
<name>A0ACD1AHE3_9FIRM</name>